<protein>
    <submittedName>
        <fullName evidence="7">Iron-siderophore ABC transporter substrate-binding protein</fullName>
    </submittedName>
</protein>
<organism evidence="7 8">
    <name type="scientific">Amnibacterium soli</name>
    <dbReference type="NCBI Taxonomy" id="1282736"/>
    <lineage>
        <taxon>Bacteria</taxon>
        <taxon>Bacillati</taxon>
        <taxon>Actinomycetota</taxon>
        <taxon>Actinomycetes</taxon>
        <taxon>Micrococcales</taxon>
        <taxon>Microbacteriaceae</taxon>
        <taxon>Amnibacterium</taxon>
    </lineage>
</organism>
<keyword evidence="3" id="KW-0813">Transport</keyword>
<comment type="similarity">
    <text evidence="2">Belongs to the bacterial solute-binding protein 8 family.</text>
</comment>
<dbReference type="EMBL" id="BAABLP010000004">
    <property type="protein sequence ID" value="GAA4748840.1"/>
    <property type="molecule type" value="Genomic_DNA"/>
</dbReference>
<gene>
    <name evidence="7" type="ORF">GCM10025783_21250</name>
</gene>
<feature type="signal peptide" evidence="5">
    <location>
        <begin position="1"/>
        <end position="23"/>
    </location>
</feature>
<dbReference type="Proteomes" id="UP001500121">
    <property type="component" value="Unassembled WGS sequence"/>
</dbReference>
<dbReference type="RefSeq" id="WP_345481153.1">
    <property type="nucleotide sequence ID" value="NZ_BAABLP010000004.1"/>
</dbReference>
<dbReference type="PANTHER" id="PTHR30532">
    <property type="entry name" value="IRON III DICITRATE-BINDING PERIPLASMIC PROTEIN"/>
    <property type="match status" value="1"/>
</dbReference>
<feature type="domain" description="Fe/B12 periplasmic-binding" evidence="6">
    <location>
        <begin position="64"/>
        <end position="342"/>
    </location>
</feature>
<dbReference type="InterPro" id="IPR002491">
    <property type="entry name" value="ABC_transptr_periplasmic_BD"/>
</dbReference>
<feature type="chain" id="PRO_5045983902" evidence="5">
    <location>
        <begin position="24"/>
        <end position="346"/>
    </location>
</feature>
<accession>A0ABP8Z7P4</accession>
<dbReference type="CDD" id="cd01146">
    <property type="entry name" value="FhuD"/>
    <property type="match status" value="1"/>
</dbReference>
<comment type="subcellular location">
    <subcellularLocation>
        <location evidence="1">Cell envelope</location>
    </subcellularLocation>
</comment>
<evidence type="ECO:0000256" key="2">
    <source>
        <dbReference type="ARBA" id="ARBA00008814"/>
    </source>
</evidence>
<dbReference type="PROSITE" id="PS51257">
    <property type="entry name" value="PROKAR_LIPOPROTEIN"/>
    <property type="match status" value="1"/>
</dbReference>
<evidence type="ECO:0000313" key="7">
    <source>
        <dbReference type="EMBL" id="GAA4748840.1"/>
    </source>
</evidence>
<keyword evidence="4 5" id="KW-0732">Signal</keyword>
<proteinExistence type="inferred from homology"/>
<dbReference type="InterPro" id="IPR051313">
    <property type="entry name" value="Bact_iron-sidero_bind"/>
</dbReference>
<dbReference type="Gene3D" id="3.40.50.1980">
    <property type="entry name" value="Nitrogenase molybdenum iron protein domain"/>
    <property type="match status" value="2"/>
</dbReference>
<dbReference type="PROSITE" id="PS50983">
    <property type="entry name" value="FE_B12_PBP"/>
    <property type="match status" value="1"/>
</dbReference>
<dbReference type="Pfam" id="PF01497">
    <property type="entry name" value="Peripla_BP_2"/>
    <property type="match status" value="1"/>
</dbReference>
<evidence type="ECO:0000256" key="3">
    <source>
        <dbReference type="ARBA" id="ARBA00022448"/>
    </source>
</evidence>
<evidence type="ECO:0000313" key="8">
    <source>
        <dbReference type="Proteomes" id="UP001500121"/>
    </source>
</evidence>
<keyword evidence="8" id="KW-1185">Reference proteome</keyword>
<evidence type="ECO:0000259" key="6">
    <source>
        <dbReference type="PROSITE" id="PS50983"/>
    </source>
</evidence>
<comment type="caution">
    <text evidence="7">The sequence shown here is derived from an EMBL/GenBank/DDBJ whole genome shotgun (WGS) entry which is preliminary data.</text>
</comment>
<evidence type="ECO:0000256" key="5">
    <source>
        <dbReference type="SAM" id="SignalP"/>
    </source>
</evidence>
<dbReference type="PANTHER" id="PTHR30532:SF24">
    <property type="entry name" value="FERRIC ENTEROBACTIN-BINDING PERIPLASMIC PROTEIN FEPB"/>
    <property type="match status" value="1"/>
</dbReference>
<evidence type="ECO:0000256" key="1">
    <source>
        <dbReference type="ARBA" id="ARBA00004196"/>
    </source>
</evidence>
<evidence type="ECO:0000256" key="4">
    <source>
        <dbReference type="ARBA" id="ARBA00022729"/>
    </source>
</evidence>
<name>A0ABP8Z7P4_9MICO</name>
<sequence>MRASRLMSIAASAALLVALAGCAQSSDSLGGGTEASSSSTGADRFPITIKTAFGETVIKSKPKRIATVAWANHEVPLALGVVPVGMSKATWGDDDGNGVLPWVEDRLTQLKAKTPVLFDETDGIDFEAVADTRPDVILAAYSGLSKSDYETLSKIAPTVAFPKTAWGTTLDEMITMDSEAIGLGAEGKQLESRLDGEVADDVAKHPQLKGKTAMFGYFDPSDLSKIGFYSTLDQRARFLEQLGMTAPAVVKEESAKSSQFYLTVSAEDADRFDDADVIVLYGDAAFLKKLQADPLIGKIPAIKRGSVVLLPDSTPLAADANPTPLSIGWGLDKYLDVLGAAADKVG</sequence>
<reference evidence="8" key="1">
    <citation type="journal article" date="2019" name="Int. J. Syst. Evol. Microbiol.">
        <title>The Global Catalogue of Microorganisms (GCM) 10K type strain sequencing project: providing services to taxonomists for standard genome sequencing and annotation.</title>
        <authorList>
            <consortium name="The Broad Institute Genomics Platform"/>
            <consortium name="The Broad Institute Genome Sequencing Center for Infectious Disease"/>
            <person name="Wu L."/>
            <person name="Ma J."/>
        </authorList>
    </citation>
    <scope>NUCLEOTIDE SEQUENCE [LARGE SCALE GENOMIC DNA]</scope>
    <source>
        <strain evidence="8">JCM 19015</strain>
    </source>
</reference>
<dbReference type="SUPFAM" id="SSF53807">
    <property type="entry name" value="Helical backbone' metal receptor"/>
    <property type="match status" value="1"/>
</dbReference>